<evidence type="ECO:0000256" key="1">
    <source>
        <dbReference type="SAM" id="Phobius"/>
    </source>
</evidence>
<feature type="transmembrane region" description="Helical" evidence="1">
    <location>
        <begin position="201"/>
        <end position="221"/>
    </location>
</feature>
<evidence type="ECO:0000313" key="2">
    <source>
        <dbReference type="EMBL" id="PHN03102.1"/>
    </source>
</evidence>
<dbReference type="Proteomes" id="UP000223913">
    <property type="component" value="Unassembled WGS sequence"/>
</dbReference>
<protein>
    <recommendedName>
        <fullName evidence="4">DUF1361 domain-containing protein</fullName>
    </recommendedName>
</protein>
<evidence type="ECO:0000313" key="3">
    <source>
        <dbReference type="Proteomes" id="UP000223913"/>
    </source>
</evidence>
<dbReference type="Pfam" id="PF07099">
    <property type="entry name" value="DUF1361"/>
    <property type="match status" value="1"/>
</dbReference>
<accession>A0A2D0N3I3</accession>
<keyword evidence="3" id="KW-1185">Reference proteome</keyword>
<feature type="transmembrane region" description="Helical" evidence="1">
    <location>
        <begin position="241"/>
        <end position="260"/>
    </location>
</feature>
<dbReference type="InterPro" id="IPR009793">
    <property type="entry name" value="DUF1361"/>
</dbReference>
<keyword evidence="1" id="KW-0812">Transmembrane</keyword>
<keyword evidence="1" id="KW-0472">Membrane</keyword>
<gene>
    <name evidence="2" type="ORF">CRP01_28910</name>
</gene>
<dbReference type="AlphaFoldDB" id="A0A2D0N3I3"/>
<sequence length="347" mass="39354">MFSTSCWNTTPPWRGNQKCNFACWAVESALSMLWVLVPLPGLLFPNTGRDFARPTGGDGVCAGSTTGILNTCWVNPSKRCGPSSAGRSWIVSPIFNPIIPAHDQKPNAMHKTTSFYLPAFRPGQIKVSRLTIFLTLTVLFNCSLILYRNLHLTDHWWGVRHYTDLLAEGRGPSFLFLVWNLFLAWVPYGISLLIRPEQPRWWRYILLGAWLPFFPNAPYIITDLLHLQERLPVPLWYDMLTIFSFAWTGLIFGYLSLIRIQKHCFDQWGPVMSNLITAGVWLLAGLGIYIGRFLRWNSWDVLTSPRALVADLGSIFADPAVHWPAIGSGLLLSVLLFLGFATIREMR</sequence>
<proteinExistence type="predicted"/>
<feature type="transmembrane region" description="Helical" evidence="1">
    <location>
        <begin position="272"/>
        <end position="291"/>
    </location>
</feature>
<dbReference type="EMBL" id="PDUD01000034">
    <property type="protein sequence ID" value="PHN03102.1"/>
    <property type="molecule type" value="Genomic_DNA"/>
</dbReference>
<feature type="transmembrane region" description="Helical" evidence="1">
    <location>
        <begin position="130"/>
        <end position="147"/>
    </location>
</feature>
<comment type="caution">
    <text evidence="2">The sequence shown here is derived from an EMBL/GenBank/DDBJ whole genome shotgun (WGS) entry which is preliminary data.</text>
</comment>
<feature type="transmembrane region" description="Helical" evidence="1">
    <location>
        <begin position="174"/>
        <end position="194"/>
    </location>
</feature>
<evidence type="ECO:0008006" key="4">
    <source>
        <dbReference type="Google" id="ProtNLM"/>
    </source>
</evidence>
<reference evidence="2 3" key="1">
    <citation type="submission" date="2017-10" db="EMBL/GenBank/DDBJ databases">
        <title>The draft genome sequence of Lewinella nigricans NBRC 102662.</title>
        <authorList>
            <person name="Wang K."/>
        </authorList>
    </citation>
    <scope>NUCLEOTIDE SEQUENCE [LARGE SCALE GENOMIC DNA]</scope>
    <source>
        <strain evidence="2 3">NBRC 102662</strain>
    </source>
</reference>
<keyword evidence="1" id="KW-1133">Transmembrane helix</keyword>
<name>A0A2D0N3I3_FLAN2</name>
<organism evidence="2 3">
    <name type="scientific">Flavilitoribacter nigricans (strain ATCC 23147 / DSM 23189 / NBRC 102662 / NCIMB 1420 / SS-2)</name>
    <name type="common">Lewinella nigricans</name>
    <dbReference type="NCBI Taxonomy" id="1122177"/>
    <lineage>
        <taxon>Bacteria</taxon>
        <taxon>Pseudomonadati</taxon>
        <taxon>Bacteroidota</taxon>
        <taxon>Saprospiria</taxon>
        <taxon>Saprospirales</taxon>
        <taxon>Lewinellaceae</taxon>
        <taxon>Flavilitoribacter</taxon>
    </lineage>
</organism>
<feature type="transmembrane region" description="Helical" evidence="1">
    <location>
        <begin position="321"/>
        <end position="343"/>
    </location>
</feature>